<proteinExistence type="inferred from homology"/>
<dbReference type="PROSITE" id="PS51257">
    <property type="entry name" value="PROKAR_LIPOPROTEIN"/>
    <property type="match status" value="1"/>
</dbReference>
<feature type="compositionally biased region" description="Polar residues" evidence="7">
    <location>
        <begin position="28"/>
        <end position="41"/>
    </location>
</feature>
<dbReference type="PANTHER" id="PTHR30429">
    <property type="entry name" value="D-METHIONINE-BINDING LIPOPROTEIN METQ"/>
    <property type="match status" value="1"/>
</dbReference>
<feature type="region of interest" description="Disordered" evidence="7">
    <location>
        <begin position="25"/>
        <end position="48"/>
    </location>
</feature>
<dbReference type="EMBL" id="BMIN01000004">
    <property type="protein sequence ID" value="GGD06779.1"/>
    <property type="molecule type" value="Genomic_DNA"/>
</dbReference>
<feature type="chain" id="PRO_5047322091" description="Lipoprotein" evidence="8">
    <location>
        <begin position="19"/>
        <end position="289"/>
    </location>
</feature>
<feature type="signal peptide" evidence="8">
    <location>
        <begin position="1"/>
        <end position="18"/>
    </location>
</feature>
<protein>
    <recommendedName>
        <fullName evidence="6">Lipoprotein</fullName>
    </recommendedName>
</protein>
<dbReference type="Gene3D" id="3.40.190.10">
    <property type="entry name" value="Periplasmic binding protein-like II"/>
    <property type="match status" value="2"/>
</dbReference>
<evidence type="ECO:0000256" key="3">
    <source>
        <dbReference type="ARBA" id="ARBA00023136"/>
    </source>
</evidence>
<evidence type="ECO:0000256" key="5">
    <source>
        <dbReference type="ARBA" id="ARBA00023288"/>
    </source>
</evidence>
<dbReference type="PIRSF" id="PIRSF002854">
    <property type="entry name" value="MetQ"/>
    <property type="match status" value="1"/>
</dbReference>
<dbReference type="InterPro" id="IPR004872">
    <property type="entry name" value="Lipoprotein_NlpA"/>
</dbReference>
<sequence length="289" mass="32124">MKKFLTLFLSALFIFALAACGSAEDESSSNGSETENQSGESNSEDKLEEVVIGASSTPHAEILEKAKPILKDKGIDLKIETYQEYILPNKDLDSGAIDANYFQHTPYLNEQKEEFDYDFTSLGPVHNEPMGVYSKNITNVDEIPEGTEVIMRRSESEHGRILSLFEKQGLITIEEGVEKKSATIDDIAENPKNLKFSPDVDAGLLPQNYEREEDALVAINTNYAIEAGLNPTEDSLFIEGDDSPYANLLVTKTENKDSEALQTVLEVLQSEEIRTFIKEEYKGAIVPVK</sequence>
<dbReference type="PANTHER" id="PTHR30429:SF0">
    <property type="entry name" value="METHIONINE-BINDING LIPOPROTEIN METQ"/>
    <property type="match status" value="1"/>
</dbReference>
<evidence type="ECO:0000313" key="9">
    <source>
        <dbReference type="EMBL" id="GGD06779.1"/>
    </source>
</evidence>
<evidence type="ECO:0000256" key="6">
    <source>
        <dbReference type="PIRNR" id="PIRNR002854"/>
    </source>
</evidence>
<gene>
    <name evidence="9" type="ORF">GCM10011389_12930</name>
</gene>
<dbReference type="Pfam" id="PF03180">
    <property type="entry name" value="Lipoprotein_9"/>
    <property type="match status" value="1"/>
</dbReference>
<dbReference type="RefSeq" id="WP_188652285.1">
    <property type="nucleotide sequence ID" value="NZ_BMIN01000004.1"/>
</dbReference>
<comment type="similarity">
    <text evidence="6">Belongs to the nlpA lipoprotein family.</text>
</comment>
<keyword evidence="10" id="KW-1185">Reference proteome</keyword>
<evidence type="ECO:0000256" key="2">
    <source>
        <dbReference type="ARBA" id="ARBA00022729"/>
    </source>
</evidence>
<evidence type="ECO:0000256" key="8">
    <source>
        <dbReference type="SAM" id="SignalP"/>
    </source>
</evidence>
<evidence type="ECO:0000256" key="1">
    <source>
        <dbReference type="ARBA" id="ARBA00004635"/>
    </source>
</evidence>
<keyword evidence="2 8" id="KW-0732">Signal</keyword>
<dbReference type="Proteomes" id="UP000642571">
    <property type="component" value="Unassembled WGS sequence"/>
</dbReference>
<accession>A0ABQ1PYX4</accession>
<dbReference type="SUPFAM" id="SSF53850">
    <property type="entry name" value="Periplasmic binding protein-like II"/>
    <property type="match status" value="1"/>
</dbReference>
<evidence type="ECO:0000313" key="10">
    <source>
        <dbReference type="Proteomes" id="UP000642571"/>
    </source>
</evidence>
<comment type="caution">
    <text evidence="9">The sequence shown here is derived from an EMBL/GenBank/DDBJ whole genome shotgun (WGS) entry which is preliminary data.</text>
</comment>
<keyword evidence="3" id="KW-0472">Membrane</keyword>
<name>A0ABQ1PYX4_9BACI</name>
<keyword evidence="5 6" id="KW-0449">Lipoprotein</keyword>
<evidence type="ECO:0000256" key="7">
    <source>
        <dbReference type="SAM" id="MobiDB-lite"/>
    </source>
</evidence>
<evidence type="ECO:0000256" key="4">
    <source>
        <dbReference type="ARBA" id="ARBA00023139"/>
    </source>
</evidence>
<keyword evidence="4" id="KW-0564">Palmitate</keyword>
<reference evidence="10" key="1">
    <citation type="journal article" date="2019" name="Int. J. Syst. Evol. Microbiol.">
        <title>The Global Catalogue of Microorganisms (GCM) 10K type strain sequencing project: providing services to taxonomists for standard genome sequencing and annotation.</title>
        <authorList>
            <consortium name="The Broad Institute Genomics Platform"/>
            <consortium name="The Broad Institute Genome Sequencing Center for Infectious Disease"/>
            <person name="Wu L."/>
            <person name="Ma J."/>
        </authorList>
    </citation>
    <scope>NUCLEOTIDE SEQUENCE [LARGE SCALE GENOMIC DNA]</scope>
    <source>
        <strain evidence="10">CGMCC 1.15353</strain>
    </source>
</reference>
<comment type="subcellular location">
    <subcellularLocation>
        <location evidence="1">Membrane</location>
        <topology evidence="1">Lipid-anchor</topology>
    </subcellularLocation>
</comment>
<organism evidence="9 10">
    <name type="scientific">Pontibacillus salipaludis</name>
    <dbReference type="NCBI Taxonomy" id="1697394"/>
    <lineage>
        <taxon>Bacteria</taxon>
        <taxon>Bacillati</taxon>
        <taxon>Bacillota</taxon>
        <taxon>Bacilli</taxon>
        <taxon>Bacillales</taxon>
        <taxon>Bacillaceae</taxon>
        <taxon>Pontibacillus</taxon>
    </lineage>
</organism>